<dbReference type="OrthoDB" id="5344355at2"/>
<reference evidence="1 2" key="1">
    <citation type="submission" date="2019-06" db="EMBL/GenBank/DDBJ databases">
        <authorList>
            <person name="Meng X."/>
        </authorList>
    </citation>
    <scope>NUCLEOTIDE SEQUENCE [LARGE SCALE GENOMIC DNA]</scope>
    <source>
        <strain evidence="1 2">M625</strain>
    </source>
</reference>
<gene>
    <name evidence="1" type="ORF">FHK87_23080</name>
</gene>
<dbReference type="RefSeq" id="WP_140597242.1">
    <property type="nucleotide sequence ID" value="NZ_VFWZ01000009.1"/>
</dbReference>
<accession>A0A504J815</accession>
<dbReference type="AlphaFoldDB" id="A0A504J815"/>
<name>A0A504J815_9FLAO</name>
<dbReference type="Pfam" id="PF11342">
    <property type="entry name" value="DUF3144"/>
    <property type="match status" value="1"/>
</dbReference>
<evidence type="ECO:0000313" key="1">
    <source>
        <dbReference type="EMBL" id="TPN82311.1"/>
    </source>
</evidence>
<dbReference type="Proteomes" id="UP000315540">
    <property type="component" value="Unassembled WGS sequence"/>
</dbReference>
<sequence length="95" mass="11117">MSEVDDDFYNRADQHIYLSNDQLKSVSKGKVSASMMYSVARFNAWVSACGWTSSEEMKAAKEETMSYFITEYKKMLNENLDEYINNFDEYMKSKT</sequence>
<proteinExistence type="predicted"/>
<keyword evidence="2" id="KW-1185">Reference proteome</keyword>
<protein>
    <submittedName>
        <fullName evidence="1">DUF3144 domain-containing protein</fullName>
    </submittedName>
</protein>
<dbReference type="InterPro" id="IPR021490">
    <property type="entry name" value="DUF3144"/>
</dbReference>
<evidence type="ECO:0000313" key="2">
    <source>
        <dbReference type="Proteomes" id="UP000315540"/>
    </source>
</evidence>
<organism evidence="1 2">
    <name type="scientific">Aquimarina algicola</name>
    <dbReference type="NCBI Taxonomy" id="2589995"/>
    <lineage>
        <taxon>Bacteria</taxon>
        <taxon>Pseudomonadati</taxon>
        <taxon>Bacteroidota</taxon>
        <taxon>Flavobacteriia</taxon>
        <taxon>Flavobacteriales</taxon>
        <taxon>Flavobacteriaceae</taxon>
        <taxon>Aquimarina</taxon>
    </lineage>
</organism>
<comment type="caution">
    <text evidence="1">The sequence shown here is derived from an EMBL/GenBank/DDBJ whole genome shotgun (WGS) entry which is preliminary data.</text>
</comment>
<dbReference type="Gene3D" id="1.10.287.3020">
    <property type="match status" value="1"/>
</dbReference>
<dbReference type="EMBL" id="VFWZ01000009">
    <property type="protein sequence ID" value="TPN82311.1"/>
    <property type="molecule type" value="Genomic_DNA"/>
</dbReference>